<evidence type="ECO:0000313" key="2">
    <source>
        <dbReference type="Proteomes" id="UP001204445"/>
    </source>
</evidence>
<name>A0AAE3HI83_9GAMM</name>
<proteinExistence type="predicted"/>
<protein>
    <submittedName>
        <fullName evidence="1">DNA-directed RNA polymerase specialized sigma24 family protein</fullName>
    </submittedName>
</protein>
<dbReference type="GO" id="GO:0000428">
    <property type="term" value="C:DNA-directed RNA polymerase complex"/>
    <property type="evidence" value="ECO:0007669"/>
    <property type="project" value="UniProtKB-KW"/>
</dbReference>
<reference evidence="1" key="1">
    <citation type="submission" date="2022-08" db="EMBL/GenBank/DDBJ databases">
        <title>Genomic Encyclopedia of Type Strains, Phase III (KMG-III): the genomes of soil and plant-associated and newly described type strains.</title>
        <authorList>
            <person name="Whitman W."/>
        </authorList>
    </citation>
    <scope>NUCLEOTIDE SEQUENCE</scope>
    <source>
        <strain evidence="1">HMT 1</strain>
    </source>
</reference>
<keyword evidence="1" id="KW-0240">DNA-directed RNA polymerase</keyword>
<dbReference type="AlphaFoldDB" id="A0AAE3HI83"/>
<sequence length="124" mass="14386">MSSELTESQRAYAQRCLEAWAEWSARLEVNGLGWNRRVNWISNHRRGTDPGSTPPIYNSDEQAMHTERCVLNLPQVLRAVVLAEYLNQGGRQKKAKECQCTPETFKKRLERAYAYIYPGLRSKR</sequence>
<keyword evidence="1" id="KW-0804">Transcription</keyword>
<evidence type="ECO:0000313" key="1">
    <source>
        <dbReference type="EMBL" id="MCS3902805.1"/>
    </source>
</evidence>
<comment type="caution">
    <text evidence="1">The sequence shown here is derived from an EMBL/GenBank/DDBJ whole genome shotgun (WGS) entry which is preliminary data.</text>
</comment>
<dbReference type="RefSeq" id="WP_259054388.1">
    <property type="nucleotide sequence ID" value="NZ_JANUCT010000004.1"/>
</dbReference>
<keyword evidence="2" id="KW-1185">Reference proteome</keyword>
<gene>
    <name evidence="1" type="ORF">J2T55_000809</name>
</gene>
<dbReference type="EMBL" id="JANUCT010000004">
    <property type="protein sequence ID" value="MCS3902805.1"/>
    <property type="molecule type" value="Genomic_DNA"/>
</dbReference>
<organism evidence="1 2">
    <name type="scientific">Methylohalomonas lacus</name>
    <dbReference type="NCBI Taxonomy" id="398773"/>
    <lineage>
        <taxon>Bacteria</taxon>
        <taxon>Pseudomonadati</taxon>
        <taxon>Pseudomonadota</taxon>
        <taxon>Gammaproteobacteria</taxon>
        <taxon>Methylohalomonadales</taxon>
        <taxon>Methylohalomonadaceae</taxon>
        <taxon>Methylohalomonas</taxon>
    </lineage>
</organism>
<dbReference type="Proteomes" id="UP001204445">
    <property type="component" value="Unassembled WGS sequence"/>
</dbReference>
<accession>A0AAE3HI83</accession>